<name>S8F2S7_FOMSC</name>
<feature type="transmembrane region" description="Helical" evidence="5">
    <location>
        <begin position="167"/>
        <end position="191"/>
    </location>
</feature>
<evidence type="ECO:0000256" key="2">
    <source>
        <dbReference type="ARBA" id="ARBA00022692"/>
    </source>
</evidence>
<evidence type="ECO:0000256" key="5">
    <source>
        <dbReference type="SAM" id="Phobius"/>
    </source>
</evidence>
<dbReference type="InterPro" id="IPR007568">
    <property type="entry name" value="RTA1"/>
</dbReference>
<feature type="transmembrane region" description="Helical" evidence="5">
    <location>
        <begin position="126"/>
        <end position="147"/>
    </location>
</feature>
<evidence type="ECO:0000313" key="6">
    <source>
        <dbReference type="EMBL" id="EPS93214.1"/>
    </source>
</evidence>
<evidence type="ECO:0000313" key="7">
    <source>
        <dbReference type="Proteomes" id="UP000015241"/>
    </source>
</evidence>
<dbReference type="Pfam" id="PF04479">
    <property type="entry name" value="RTA1"/>
    <property type="match status" value="1"/>
</dbReference>
<dbReference type="HOGENOM" id="CLU_033465_6_0_1"/>
<comment type="subcellular location">
    <subcellularLocation>
        <location evidence="1">Membrane</location>
        <topology evidence="1">Multi-pass membrane protein</topology>
    </subcellularLocation>
</comment>
<keyword evidence="7" id="KW-1185">Reference proteome</keyword>
<dbReference type="OrthoDB" id="3358017at2759"/>
<keyword evidence="3 5" id="KW-1133">Transmembrane helix</keyword>
<dbReference type="AlphaFoldDB" id="S8F2S7"/>
<evidence type="ECO:0000256" key="1">
    <source>
        <dbReference type="ARBA" id="ARBA00004141"/>
    </source>
</evidence>
<feature type="transmembrane region" description="Helical" evidence="5">
    <location>
        <begin position="54"/>
        <end position="77"/>
    </location>
</feature>
<keyword evidence="4 5" id="KW-0472">Membrane</keyword>
<evidence type="ECO:0000256" key="4">
    <source>
        <dbReference type="ARBA" id="ARBA00023136"/>
    </source>
</evidence>
<keyword evidence="2 5" id="KW-0812">Transmembrane</keyword>
<feature type="transmembrane region" description="Helical" evidence="5">
    <location>
        <begin position="89"/>
        <end position="114"/>
    </location>
</feature>
<gene>
    <name evidence="6" type="ORF">FOMPIDRAFT_1056170</name>
</gene>
<feature type="transmembrane region" description="Helical" evidence="5">
    <location>
        <begin position="27"/>
        <end position="47"/>
    </location>
</feature>
<dbReference type="eggNOG" id="ENOG502S1TC">
    <property type="taxonomic scope" value="Eukaryota"/>
</dbReference>
<accession>S8F2S7</accession>
<sequence length="312" mass="34327">MDTVAAASPEISKSPDFRRNPYGYVPTEWICILFVVLFSISAAIHVGQTVHSRLWWLFPTACTAGILEILGWAARLWSSRNDLAKNPYLMQIVTTIIAPTPLIAANFVILGQLIRRLGPRYSRLSAKWYTIVFVFCDIVALVIQAVGGATAATAVNQSNSPTRGGHVMLGGIVFQMASITIYMALAAEFVLRFLWKRPVRAVADSPTGQSSFDTSTKRMLAGLTLSSLCIYIRSVYRTIELSNGWTGYIIHTQRYFNWLDGGMICLAMFTMNIFHPGLLLGTADAWRPIVPAPVPPQADLKAAMSHADDKGV</sequence>
<dbReference type="InParanoid" id="S8F2S7"/>
<feature type="transmembrane region" description="Helical" evidence="5">
    <location>
        <begin position="256"/>
        <end position="274"/>
    </location>
</feature>
<dbReference type="GO" id="GO:0005886">
    <property type="term" value="C:plasma membrane"/>
    <property type="evidence" value="ECO:0007669"/>
    <property type="project" value="TreeGrafter"/>
</dbReference>
<dbReference type="PANTHER" id="PTHR31465">
    <property type="entry name" value="PROTEIN RTA1-RELATED"/>
    <property type="match status" value="1"/>
</dbReference>
<evidence type="ECO:0000256" key="3">
    <source>
        <dbReference type="ARBA" id="ARBA00022989"/>
    </source>
</evidence>
<reference evidence="6 7" key="1">
    <citation type="journal article" date="2012" name="Science">
        <title>The Paleozoic origin of enzymatic lignin decomposition reconstructed from 31 fungal genomes.</title>
        <authorList>
            <person name="Floudas D."/>
            <person name="Binder M."/>
            <person name="Riley R."/>
            <person name="Barry K."/>
            <person name="Blanchette R.A."/>
            <person name="Henrissat B."/>
            <person name="Martinez A.T."/>
            <person name="Otillar R."/>
            <person name="Spatafora J.W."/>
            <person name="Yadav J.S."/>
            <person name="Aerts A."/>
            <person name="Benoit I."/>
            <person name="Boyd A."/>
            <person name="Carlson A."/>
            <person name="Copeland A."/>
            <person name="Coutinho P.M."/>
            <person name="de Vries R.P."/>
            <person name="Ferreira P."/>
            <person name="Findley K."/>
            <person name="Foster B."/>
            <person name="Gaskell J."/>
            <person name="Glotzer D."/>
            <person name="Gorecki P."/>
            <person name="Heitman J."/>
            <person name="Hesse C."/>
            <person name="Hori C."/>
            <person name="Igarashi K."/>
            <person name="Jurgens J.A."/>
            <person name="Kallen N."/>
            <person name="Kersten P."/>
            <person name="Kohler A."/>
            <person name="Kuees U."/>
            <person name="Kumar T.K.A."/>
            <person name="Kuo A."/>
            <person name="LaButti K."/>
            <person name="Larrondo L.F."/>
            <person name="Lindquist E."/>
            <person name="Ling A."/>
            <person name="Lombard V."/>
            <person name="Lucas S."/>
            <person name="Lundell T."/>
            <person name="Martin R."/>
            <person name="McLaughlin D.J."/>
            <person name="Morgenstern I."/>
            <person name="Morin E."/>
            <person name="Murat C."/>
            <person name="Nagy L.G."/>
            <person name="Nolan M."/>
            <person name="Ohm R.A."/>
            <person name="Patyshakuliyeva A."/>
            <person name="Rokas A."/>
            <person name="Ruiz-Duenas F.J."/>
            <person name="Sabat G."/>
            <person name="Salamov A."/>
            <person name="Samejima M."/>
            <person name="Schmutz J."/>
            <person name="Slot J.C."/>
            <person name="St John F."/>
            <person name="Stenlid J."/>
            <person name="Sun H."/>
            <person name="Sun S."/>
            <person name="Syed K."/>
            <person name="Tsang A."/>
            <person name="Wiebenga A."/>
            <person name="Young D."/>
            <person name="Pisabarro A."/>
            <person name="Eastwood D.C."/>
            <person name="Martin F."/>
            <person name="Cullen D."/>
            <person name="Grigoriev I.V."/>
            <person name="Hibbett D.S."/>
        </authorList>
    </citation>
    <scope>NUCLEOTIDE SEQUENCE</scope>
    <source>
        <strain evidence="7">FP-58527</strain>
    </source>
</reference>
<organism evidence="6 7">
    <name type="scientific">Fomitopsis schrenkii</name>
    <name type="common">Brown rot fungus</name>
    <dbReference type="NCBI Taxonomy" id="2126942"/>
    <lineage>
        <taxon>Eukaryota</taxon>
        <taxon>Fungi</taxon>
        <taxon>Dikarya</taxon>
        <taxon>Basidiomycota</taxon>
        <taxon>Agaricomycotina</taxon>
        <taxon>Agaricomycetes</taxon>
        <taxon>Polyporales</taxon>
        <taxon>Fomitopsis</taxon>
    </lineage>
</organism>
<protein>
    <recommendedName>
        <fullName evidence="8">RTA1-domain-containing protein</fullName>
    </recommendedName>
</protein>
<dbReference type="STRING" id="743788.S8F2S7"/>
<dbReference type="FunCoup" id="S8F2S7">
    <property type="interactions" value="31"/>
</dbReference>
<evidence type="ECO:0008006" key="8">
    <source>
        <dbReference type="Google" id="ProtNLM"/>
    </source>
</evidence>
<dbReference type="EMBL" id="KE504290">
    <property type="protein sequence ID" value="EPS93214.1"/>
    <property type="molecule type" value="Genomic_DNA"/>
</dbReference>
<dbReference type="Proteomes" id="UP000015241">
    <property type="component" value="Unassembled WGS sequence"/>
</dbReference>
<dbReference type="GO" id="GO:0000324">
    <property type="term" value="C:fungal-type vacuole"/>
    <property type="evidence" value="ECO:0007669"/>
    <property type="project" value="TreeGrafter"/>
</dbReference>
<dbReference type="PANTHER" id="PTHR31465:SF9">
    <property type="entry name" value="SPHINGOID LONG-CHAIN BASE TRANSPORTER RSB1"/>
    <property type="match status" value="1"/>
</dbReference>
<proteinExistence type="predicted"/>